<evidence type="ECO:0000256" key="1">
    <source>
        <dbReference type="ARBA" id="ARBA00006987"/>
    </source>
</evidence>
<dbReference type="Gene3D" id="3.40.190.10">
    <property type="entry name" value="Periplasmic binding protein-like II"/>
    <property type="match status" value="1"/>
</dbReference>
<dbReference type="PANTHER" id="PTHR42928:SF5">
    <property type="entry name" value="BLR1237 PROTEIN"/>
    <property type="match status" value="1"/>
</dbReference>
<dbReference type="RefSeq" id="WP_109760084.1">
    <property type="nucleotide sequence ID" value="NZ_CP034588.1"/>
</dbReference>
<keyword evidence="3" id="KW-1185">Reference proteome</keyword>
<dbReference type="PANTHER" id="PTHR42928">
    <property type="entry name" value="TRICARBOXYLATE-BINDING PROTEIN"/>
    <property type="match status" value="1"/>
</dbReference>
<dbReference type="EMBL" id="QGGV01000007">
    <property type="protein sequence ID" value="PWK55494.1"/>
    <property type="molecule type" value="Genomic_DNA"/>
</dbReference>
<proteinExistence type="inferred from homology"/>
<dbReference type="Pfam" id="PF03401">
    <property type="entry name" value="TctC"/>
    <property type="match status" value="1"/>
</dbReference>
<dbReference type="InterPro" id="IPR006311">
    <property type="entry name" value="TAT_signal"/>
</dbReference>
<keyword evidence="2" id="KW-0675">Receptor</keyword>
<evidence type="ECO:0000313" key="3">
    <source>
        <dbReference type="Proteomes" id="UP000245390"/>
    </source>
</evidence>
<gene>
    <name evidence="2" type="ORF">C8D95_107160</name>
</gene>
<dbReference type="OrthoDB" id="8443386at2"/>
<name>A0A316G3H4_9RHOB</name>
<organism evidence="2 3">
    <name type="scientific">Silicimonas algicola</name>
    <dbReference type="NCBI Taxonomy" id="1826607"/>
    <lineage>
        <taxon>Bacteria</taxon>
        <taxon>Pseudomonadati</taxon>
        <taxon>Pseudomonadota</taxon>
        <taxon>Alphaproteobacteria</taxon>
        <taxon>Rhodobacterales</taxon>
        <taxon>Paracoccaceae</taxon>
    </lineage>
</organism>
<dbReference type="PROSITE" id="PS51318">
    <property type="entry name" value="TAT"/>
    <property type="match status" value="1"/>
</dbReference>
<dbReference type="AlphaFoldDB" id="A0A316G3H4"/>
<accession>A0A316G3H4</accession>
<dbReference type="Gene3D" id="3.40.190.150">
    <property type="entry name" value="Bordetella uptake gene, domain 1"/>
    <property type="match status" value="1"/>
</dbReference>
<dbReference type="Proteomes" id="UP000245390">
    <property type="component" value="Unassembled WGS sequence"/>
</dbReference>
<sequence>MHRTKSRLLAPSRRGFLGGAGGLIGATALSGSRAFAQGQFPERNLSVTIPTAEGGGADRDARVFASVWKDHIGVDLEYEYYPGAAGQVGYEFYLDKEPNAYNLLFANLGPEVIMMVTQDTGIEVGQDIVYIQQTSSEPMAIWVGAESPIQTLQELVDLSMTRPVTVSTSRLPHPGSIGVLSLAEATGGQFTLVPYGGGNPTAMAAITQEVDASVLPFANPIALADQARVLGVFAETNVAPAESGDAPTVNQALGTSIPNFDSSRAWGVHKAAYDQFPDRIAILKETMQATLEDPAYAEAVKAAGLPTAFIDAGDEAVAMATAASMKELATKYRDLLSGA</sequence>
<dbReference type="KEGG" id="salo:EF888_07495"/>
<dbReference type="InterPro" id="IPR042100">
    <property type="entry name" value="Bug_dom1"/>
</dbReference>
<dbReference type="InterPro" id="IPR005064">
    <property type="entry name" value="BUG"/>
</dbReference>
<comment type="similarity">
    <text evidence="1">Belongs to the UPF0065 (bug) family.</text>
</comment>
<comment type="caution">
    <text evidence="2">The sequence shown here is derived from an EMBL/GenBank/DDBJ whole genome shotgun (WGS) entry which is preliminary data.</text>
</comment>
<evidence type="ECO:0000313" key="2">
    <source>
        <dbReference type="EMBL" id="PWK55494.1"/>
    </source>
</evidence>
<reference evidence="2 3" key="1">
    <citation type="submission" date="2018-05" db="EMBL/GenBank/DDBJ databases">
        <title>Genomic Encyclopedia of Type Strains, Phase IV (KMG-IV): sequencing the most valuable type-strain genomes for metagenomic binning, comparative biology and taxonomic classification.</title>
        <authorList>
            <person name="Goeker M."/>
        </authorList>
    </citation>
    <scope>NUCLEOTIDE SEQUENCE [LARGE SCALE GENOMIC DNA]</scope>
    <source>
        <strain evidence="2 3">DSM 103371</strain>
    </source>
</reference>
<protein>
    <submittedName>
        <fullName evidence="2">Tripartite-type tricarboxylate transporter receptor subunit TctC</fullName>
    </submittedName>
</protein>